<dbReference type="AlphaFoldDB" id="A0A166SXB7"/>
<feature type="transmembrane region" description="Helical" evidence="1">
    <location>
        <begin position="178"/>
        <end position="198"/>
    </location>
</feature>
<keyword evidence="4" id="KW-1185">Reference proteome</keyword>
<dbReference type="InterPro" id="IPR045340">
    <property type="entry name" value="DUF6533"/>
</dbReference>
<feature type="transmembrane region" description="Helical" evidence="1">
    <location>
        <begin position="32"/>
        <end position="50"/>
    </location>
</feature>
<sequence length="331" mass="37575">MPHDPAAGEYTPLDSGAPANFAGLFRKNYLDLAFIAIIFYDHFLTLDVEIQQIWTLQWKIPKYIFVLNRYFLPAAICLLDIPECIYPVLDSYCNFADRWQPWLDTLALVISQGILVLRASAIYDNSKRMLRFLCTLFACSFGAVTGFSIWVSINTFQVDWYIGEAGCWGYSSAPGVPYYIILMPWIAFDGFLLILTLARYYQQRNELNTTIRLLARDSLSYFAVMFACMLFNVLLSSSVITVPNLIKVSVNTPPHLAAPKLTPNYYPTIRPLDYSPVHSLVCIAVSRMSLNIRGLAFKDVDVDDLTTMSALEMTSRTLEFKNTDRALLVQP</sequence>
<dbReference type="Proteomes" id="UP000076532">
    <property type="component" value="Unassembled WGS sequence"/>
</dbReference>
<feature type="transmembrane region" description="Helical" evidence="1">
    <location>
        <begin position="219"/>
        <end position="240"/>
    </location>
</feature>
<keyword evidence="1" id="KW-0472">Membrane</keyword>
<dbReference type="EMBL" id="KV417496">
    <property type="protein sequence ID" value="KZP29942.1"/>
    <property type="molecule type" value="Genomic_DNA"/>
</dbReference>
<name>A0A166SXB7_9AGAM</name>
<keyword evidence="1" id="KW-1133">Transmembrane helix</keyword>
<evidence type="ECO:0000313" key="3">
    <source>
        <dbReference type="EMBL" id="KZP29942.1"/>
    </source>
</evidence>
<feature type="transmembrane region" description="Helical" evidence="1">
    <location>
        <begin position="101"/>
        <end position="120"/>
    </location>
</feature>
<feature type="transmembrane region" description="Helical" evidence="1">
    <location>
        <begin position="70"/>
        <end position="89"/>
    </location>
</feature>
<dbReference type="OrthoDB" id="3037019at2759"/>
<protein>
    <recommendedName>
        <fullName evidence="2">DUF6533 domain-containing protein</fullName>
    </recommendedName>
</protein>
<evidence type="ECO:0000313" key="4">
    <source>
        <dbReference type="Proteomes" id="UP000076532"/>
    </source>
</evidence>
<keyword evidence="1" id="KW-0812">Transmembrane</keyword>
<accession>A0A166SXB7</accession>
<evidence type="ECO:0000259" key="2">
    <source>
        <dbReference type="Pfam" id="PF20151"/>
    </source>
</evidence>
<proteinExistence type="predicted"/>
<gene>
    <name evidence="3" type="ORF">FIBSPDRAFT_1038638</name>
</gene>
<feature type="domain" description="DUF6533" evidence="2">
    <location>
        <begin position="29"/>
        <end position="73"/>
    </location>
</feature>
<organism evidence="3 4">
    <name type="scientific">Athelia psychrophila</name>
    <dbReference type="NCBI Taxonomy" id="1759441"/>
    <lineage>
        <taxon>Eukaryota</taxon>
        <taxon>Fungi</taxon>
        <taxon>Dikarya</taxon>
        <taxon>Basidiomycota</taxon>
        <taxon>Agaricomycotina</taxon>
        <taxon>Agaricomycetes</taxon>
        <taxon>Agaricomycetidae</taxon>
        <taxon>Atheliales</taxon>
        <taxon>Atheliaceae</taxon>
        <taxon>Athelia</taxon>
    </lineage>
</organism>
<dbReference type="Pfam" id="PF20151">
    <property type="entry name" value="DUF6533"/>
    <property type="match status" value="1"/>
</dbReference>
<reference evidence="3 4" key="1">
    <citation type="journal article" date="2016" name="Mol. Biol. Evol.">
        <title>Comparative Genomics of Early-Diverging Mushroom-Forming Fungi Provides Insights into the Origins of Lignocellulose Decay Capabilities.</title>
        <authorList>
            <person name="Nagy L.G."/>
            <person name="Riley R."/>
            <person name="Tritt A."/>
            <person name="Adam C."/>
            <person name="Daum C."/>
            <person name="Floudas D."/>
            <person name="Sun H."/>
            <person name="Yadav J.S."/>
            <person name="Pangilinan J."/>
            <person name="Larsson K.H."/>
            <person name="Matsuura K."/>
            <person name="Barry K."/>
            <person name="Labutti K."/>
            <person name="Kuo R."/>
            <person name="Ohm R.A."/>
            <person name="Bhattacharya S.S."/>
            <person name="Shirouzu T."/>
            <person name="Yoshinaga Y."/>
            <person name="Martin F.M."/>
            <person name="Grigoriev I.V."/>
            <person name="Hibbett D.S."/>
        </authorList>
    </citation>
    <scope>NUCLEOTIDE SEQUENCE [LARGE SCALE GENOMIC DNA]</scope>
    <source>
        <strain evidence="3 4">CBS 109695</strain>
    </source>
</reference>
<feature type="transmembrane region" description="Helical" evidence="1">
    <location>
        <begin position="132"/>
        <end position="153"/>
    </location>
</feature>
<evidence type="ECO:0000256" key="1">
    <source>
        <dbReference type="SAM" id="Phobius"/>
    </source>
</evidence>